<dbReference type="InterPro" id="IPR000483">
    <property type="entry name" value="Cys-rich_flank_reg_C"/>
</dbReference>
<dbReference type="InterPro" id="IPR003591">
    <property type="entry name" value="Leu-rich_rpt_typical-subtyp"/>
</dbReference>
<dbReference type="Gene3D" id="3.80.10.10">
    <property type="entry name" value="Ribonuclease Inhibitor"/>
    <property type="match status" value="1"/>
</dbReference>
<dbReference type="GO" id="GO:0006954">
    <property type="term" value="P:inflammatory response"/>
    <property type="evidence" value="ECO:0007669"/>
    <property type="project" value="UniProtKB-KW"/>
</dbReference>
<dbReference type="GO" id="GO:0032755">
    <property type="term" value="P:positive regulation of interleukin-6 production"/>
    <property type="evidence" value="ECO:0007669"/>
    <property type="project" value="TreeGrafter"/>
</dbReference>
<dbReference type="GO" id="GO:1902533">
    <property type="term" value="P:positive regulation of intracellular signal transduction"/>
    <property type="evidence" value="ECO:0007669"/>
    <property type="project" value="UniProtKB-ARBA"/>
</dbReference>
<dbReference type="PRINTS" id="PR00019">
    <property type="entry name" value="LEURICHRPT"/>
</dbReference>
<dbReference type="KEGG" id="bspl:114846767"/>
<evidence type="ECO:0000256" key="13">
    <source>
        <dbReference type="ARBA" id="ARBA00023180"/>
    </source>
</evidence>
<evidence type="ECO:0000256" key="8">
    <source>
        <dbReference type="ARBA" id="ARBA00022753"/>
    </source>
</evidence>
<evidence type="ECO:0000259" key="18">
    <source>
        <dbReference type="PROSITE" id="PS50104"/>
    </source>
</evidence>
<reference evidence="20" key="1">
    <citation type="submission" date="2025-08" db="UniProtKB">
        <authorList>
            <consortium name="RefSeq"/>
        </authorList>
    </citation>
    <scope>IDENTIFICATION</scope>
</reference>
<comment type="subcellular location">
    <subcellularLocation>
        <location evidence="15">Endomembrane system</location>
        <topology evidence="15">Single-pass type I membrane protein</topology>
    </subcellularLocation>
    <subcellularLocation>
        <location evidence="1">Endosome</location>
    </subcellularLocation>
</comment>
<dbReference type="GO" id="GO:0051607">
    <property type="term" value="P:defense response to virus"/>
    <property type="evidence" value="ECO:0007669"/>
    <property type="project" value="TreeGrafter"/>
</dbReference>
<gene>
    <name evidence="20" type="primary">LOC114846767</name>
</gene>
<dbReference type="InterPro" id="IPR001611">
    <property type="entry name" value="Leu-rich_rpt"/>
</dbReference>
<dbReference type="FunFam" id="3.40.50.10140:FF:000003">
    <property type="entry name" value="Toll-like receptor 7"/>
    <property type="match status" value="1"/>
</dbReference>
<dbReference type="OrthoDB" id="10006997at2759"/>
<evidence type="ECO:0000256" key="4">
    <source>
        <dbReference type="ARBA" id="ARBA00022614"/>
    </source>
</evidence>
<dbReference type="AlphaFoldDB" id="A0A6P7LBJ5"/>
<evidence type="ECO:0000256" key="11">
    <source>
        <dbReference type="ARBA" id="ARBA00023136"/>
    </source>
</evidence>
<dbReference type="InterPro" id="IPR000157">
    <property type="entry name" value="TIR_dom"/>
</dbReference>
<protein>
    <submittedName>
        <fullName evidence="20">Toll-like receptor 7</fullName>
    </submittedName>
</protein>
<dbReference type="Pfam" id="PF13855">
    <property type="entry name" value="LRR_8"/>
    <property type="match status" value="3"/>
</dbReference>
<dbReference type="GO" id="GO:0038187">
    <property type="term" value="F:pattern recognition receptor activity"/>
    <property type="evidence" value="ECO:0007669"/>
    <property type="project" value="TreeGrafter"/>
</dbReference>
<evidence type="ECO:0000256" key="14">
    <source>
        <dbReference type="ARBA" id="ARBA00023198"/>
    </source>
</evidence>
<dbReference type="SUPFAM" id="SSF52200">
    <property type="entry name" value="Toll/Interleukin receptor TIR domain"/>
    <property type="match status" value="1"/>
</dbReference>
<organism evidence="19 20">
    <name type="scientific">Betta splendens</name>
    <name type="common">Siamese fighting fish</name>
    <dbReference type="NCBI Taxonomy" id="158456"/>
    <lineage>
        <taxon>Eukaryota</taxon>
        <taxon>Metazoa</taxon>
        <taxon>Chordata</taxon>
        <taxon>Craniata</taxon>
        <taxon>Vertebrata</taxon>
        <taxon>Euteleostomi</taxon>
        <taxon>Actinopterygii</taxon>
        <taxon>Neopterygii</taxon>
        <taxon>Teleostei</taxon>
        <taxon>Neoteleostei</taxon>
        <taxon>Acanthomorphata</taxon>
        <taxon>Anabantaria</taxon>
        <taxon>Anabantiformes</taxon>
        <taxon>Anabantoidei</taxon>
        <taxon>Osphronemidae</taxon>
        <taxon>Betta</taxon>
    </lineage>
</organism>
<evidence type="ECO:0000313" key="19">
    <source>
        <dbReference type="Proteomes" id="UP000515150"/>
    </source>
</evidence>
<dbReference type="GO" id="GO:0007249">
    <property type="term" value="P:canonical NF-kappaB signal transduction"/>
    <property type="evidence" value="ECO:0007669"/>
    <property type="project" value="TreeGrafter"/>
</dbReference>
<sequence>MYTMTIEHWMKLLLFCLYCHYEINPAAGKPEWKSPQFPCDVTFNTSYATIDCKGRHLHKVPHGIPSFASHLILNENLIENITTNSFSNLSNLSILDLSWANRKDAMKIDVKAFNNLTKLYHLKLTGIHLKEIPRNIPPSVKILELNYNHIVFFNNRNLKSLENVTHLWISKNCYTWNPCKTSVNITEDSFKVITKLLALDLSFNNLTEVPKGLPHSLKMLKLGSNKIHCISENDFYGLLNIETLHLQGNCPRCQNAPYPCVPCPNGSLDIHPNAFHNLTQLQYLHLAGNSLDYLNPSWFLKLSKLKELYLSFNFLTKVITDNATFLRYIPKIEKIDLSFNFELKKYPKTVKLSEEFSKLRFLRTLHLMGLVFQSIEPDTLRPLYKLENLTALNLGTNFIINCNASIFSQLPQLKMIYLAENRLYPVTDNSPPHVSGCYSGRSDLTISTLLLPHQKDFAIELSHGLIKQECFNSGRVLILSSNNLFFISSKQFEGYGNIACLNLSGNGFSAALNGTEFSALPNVTYLDLSNNRIDLAFDNAFKELNKLQVLDISYNSHYFEAYGVTNNLNFLKNLPYLRVLNMSHNSISRLSTKQMYSKSLSELQFTNNNLGKLWKERDHSYNMLFTHLTNLTILDISHNRITKISHHVYDSLPHNLTLLRISHNSLTDFRWDRLKAFCHLKLLDLSFNKFTNVTGINANISQTLAFLDLSHNYILELDFTFNKGPNSLTTLSLSNNKLTTINQSTFQLGSDFHIQTLFLQRNPFECTCDLFNLILWIKNSGVKIPRLTPDVTCGAPENRKGQLLIHFDINQCVNNNMTFQLYILTMSFIATFMLVATAAHLFYWDASYLIHYLKAKLKGYKPFNSPDCIYDVFVTYDTKDSQVSEWVMRNLRVKLEDEGEKHLPLCLEDRDWAPGVPLIDNLTQSIRYSRKTLFILTEGYVKTGVFKLAMYLAHQRLLDENVDVIVLLMLEPVLQHSPFLRLRRRLCGKSVLEWPRTAAAEPWFWQNLRNLVRVDNQVIYSKTYSKYFTIK</sequence>
<dbReference type="SUPFAM" id="SSF52058">
    <property type="entry name" value="L domain-like"/>
    <property type="match status" value="3"/>
</dbReference>
<dbReference type="GeneID" id="114846767"/>
<dbReference type="SMART" id="SM00369">
    <property type="entry name" value="LRR_TYP"/>
    <property type="match status" value="13"/>
</dbReference>
<evidence type="ECO:0000256" key="6">
    <source>
        <dbReference type="ARBA" id="ARBA00022729"/>
    </source>
</evidence>
<dbReference type="RefSeq" id="XP_028991653.1">
    <property type="nucleotide sequence ID" value="XM_029135820.3"/>
</dbReference>
<evidence type="ECO:0000256" key="5">
    <source>
        <dbReference type="ARBA" id="ARBA00022692"/>
    </source>
</evidence>
<keyword evidence="13" id="KW-0325">Glycoprotein</keyword>
<dbReference type="SMART" id="SM00082">
    <property type="entry name" value="LRRCT"/>
    <property type="match status" value="1"/>
</dbReference>
<evidence type="ECO:0000256" key="1">
    <source>
        <dbReference type="ARBA" id="ARBA00004177"/>
    </source>
</evidence>
<dbReference type="SMART" id="SM00364">
    <property type="entry name" value="LRR_BAC"/>
    <property type="match status" value="6"/>
</dbReference>
<evidence type="ECO:0000313" key="20">
    <source>
        <dbReference type="RefSeq" id="XP_028991653.1"/>
    </source>
</evidence>
<keyword evidence="3" id="KW-0399">Innate immunity</keyword>
<keyword evidence="5 16" id="KW-0812">Transmembrane</keyword>
<keyword evidence="9" id="KW-0391">Immunity</keyword>
<dbReference type="Gene3D" id="3.40.50.10140">
    <property type="entry name" value="Toll/interleukin-1 receptor homology (TIR) domain"/>
    <property type="match status" value="1"/>
</dbReference>
<evidence type="ECO:0000256" key="3">
    <source>
        <dbReference type="ARBA" id="ARBA00022588"/>
    </source>
</evidence>
<dbReference type="PANTHER" id="PTHR47410">
    <property type="entry name" value="TOLL-LIKE RECEPTOR 7-RELATED"/>
    <property type="match status" value="1"/>
</dbReference>
<keyword evidence="10 16" id="KW-1133">Transmembrane helix</keyword>
<dbReference type="GO" id="GO:0002224">
    <property type="term" value="P:toll-like receptor signaling pathway"/>
    <property type="evidence" value="ECO:0007669"/>
    <property type="project" value="TreeGrafter"/>
</dbReference>
<evidence type="ECO:0000256" key="15">
    <source>
        <dbReference type="ARBA" id="ARBA00046288"/>
    </source>
</evidence>
<dbReference type="PROSITE" id="PS51450">
    <property type="entry name" value="LRR"/>
    <property type="match status" value="2"/>
</dbReference>
<keyword evidence="4" id="KW-0433">Leucine-rich repeat</keyword>
<dbReference type="SMART" id="SM00255">
    <property type="entry name" value="TIR"/>
    <property type="match status" value="1"/>
</dbReference>
<feature type="signal peptide" evidence="17">
    <location>
        <begin position="1"/>
        <end position="28"/>
    </location>
</feature>
<dbReference type="Proteomes" id="UP000515150">
    <property type="component" value="Chromosome 21"/>
</dbReference>
<evidence type="ECO:0000256" key="10">
    <source>
        <dbReference type="ARBA" id="ARBA00022989"/>
    </source>
</evidence>
<keyword evidence="19" id="KW-1185">Reference proteome</keyword>
<dbReference type="Pfam" id="PF00560">
    <property type="entry name" value="LRR_1"/>
    <property type="match status" value="1"/>
</dbReference>
<dbReference type="InParanoid" id="A0A6P7LBJ5"/>
<dbReference type="InterPro" id="IPR035897">
    <property type="entry name" value="Toll_tir_struct_dom_sf"/>
</dbReference>
<dbReference type="PANTHER" id="PTHR47410:SF1">
    <property type="entry name" value="TOLL-LIKE RECEPTOR 8"/>
    <property type="match status" value="1"/>
</dbReference>
<accession>A0A6P7LBJ5</accession>
<dbReference type="Pfam" id="PF01582">
    <property type="entry name" value="TIR"/>
    <property type="match status" value="1"/>
</dbReference>
<keyword evidence="14" id="KW-0395">Inflammatory response</keyword>
<evidence type="ECO:0000256" key="16">
    <source>
        <dbReference type="SAM" id="Phobius"/>
    </source>
</evidence>
<feature type="chain" id="PRO_5027916564" evidence="17">
    <location>
        <begin position="29"/>
        <end position="1031"/>
    </location>
</feature>
<feature type="transmembrane region" description="Helical" evidence="16">
    <location>
        <begin position="821"/>
        <end position="844"/>
    </location>
</feature>
<dbReference type="PROSITE" id="PS50104">
    <property type="entry name" value="TIR"/>
    <property type="match status" value="1"/>
</dbReference>
<dbReference type="GO" id="GO:0005768">
    <property type="term" value="C:endosome"/>
    <property type="evidence" value="ECO:0007669"/>
    <property type="project" value="UniProtKB-SubCell"/>
</dbReference>
<name>A0A6P7LBJ5_BETSP</name>
<evidence type="ECO:0000256" key="17">
    <source>
        <dbReference type="SAM" id="SignalP"/>
    </source>
</evidence>
<keyword evidence="8" id="KW-0967">Endosome</keyword>
<keyword evidence="7" id="KW-0677">Repeat</keyword>
<keyword evidence="11 16" id="KW-0472">Membrane</keyword>
<feature type="domain" description="TIR" evidence="18">
    <location>
        <begin position="868"/>
        <end position="1012"/>
    </location>
</feature>
<evidence type="ECO:0000256" key="12">
    <source>
        <dbReference type="ARBA" id="ARBA00023170"/>
    </source>
</evidence>
<proteinExistence type="inferred from homology"/>
<dbReference type="GO" id="GO:0045087">
    <property type="term" value="P:innate immune response"/>
    <property type="evidence" value="ECO:0007669"/>
    <property type="project" value="UniProtKB-KW"/>
</dbReference>
<keyword evidence="6 17" id="KW-0732">Signal</keyword>
<evidence type="ECO:0000256" key="7">
    <source>
        <dbReference type="ARBA" id="ARBA00022737"/>
    </source>
</evidence>
<dbReference type="GO" id="GO:0005886">
    <property type="term" value="C:plasma membrane"/>
    <property type="evidence" value="ECO:0007669"/>
    <property type="project" value="TreeGrafter"/>
</dbReference>
<dbReference type="InterPro" id="IPR032675">
    <property type="entry name" value="LRR_dom_sf"/>
</dbReference>
<keyword evidence="12" id="KW-0675">Receptor</keyword>
<comment type="similarity">
    <text evidence="2">Belongs to the Toll-like receptor family.</text>
</comment>
<dbReference type="SMART" id="SM00365">
    <property type="entry name" value="LRR_SD22"/>
    <property type="match status" value="8"/>
</dbReference>
<evidence type="ECO:0000256" key="9">
    <source>
        <dbReference type="ARBA" id="ARBA00022859"/>
    </source>
</evidence>
<evidence type="ECO:0000256" key="2">
    <source>
        <dbReference type="ARBA" id="ARBA00009634"/>
    </source>
</evidence>